<dbReference type="InterPro" id="IPR038404">
    <property type="entry name" value="TRAP_DctP_sf"/>
</dbReference>
<dbReference type="PANTHER" id="PTHR33376">
    <property type="match status" value="1"/>
</dbReference>
<dbReference type="Proteomes" id="UP000005744">
    <property type="component" value="Unassembled WGS sequence"/>
</dbReference>
<reference evidence="5 6" key="1">
    <citation type="submission" date="2011-11" db="EMBL/GenBank/DDBJ databases">
        <title>Improved High-Quality Draft sequence of Beggiatoa alba B18lD.</title>
        <authorList>
            <consortium name="US DOE Joint Genome Institute"/>
            <person name="Lucas S."/>
            <person name="Han J."/>
            <person name="Lapidus A."/>
            <person name="Cheng J.-F."/>
            <person name="Goodwin L."/>
            <person name="Pitluck S."/>
            <person name="Peters L."/>
            <person name="Mikhailova N."/>
            <person name="Held B."/>
            <person name="Detter J.C."/>
            <person name="Han C."/>
            <person name="Tapia R."/>
            <person name="Land M."/>
            <person name="Hauser L."/>
            <person name="Kyrpides N."/>
            <person name="Ivanova N."/>
            <person name="Pagani I."/>
            <person name="Samuel K."/>
            <person name="Teske A."/>
            <person name="Mueller J."/>
            <person name="Woyke T."/>
        </authorList>
    </citation>
    <scope>NUCLEOTIDE SEQUENCE [LARGE SCALE GENOMIC DNA]</scope>
    <source>
        <strain evidence="5 6">B18LD</strain>
    </source>
</reference>
<dbReference type="FunFam" id="3.40.190.170:FF:000001">
    <property type="entry name" value="TRAP dicarboxylate transporter, DctP subunit"/>
    <property type="match status" value="1"/>
</dbReference>
<evidence type="ECO:0000313" key="5">
    <source>
        <dbReference type="EMBL" id="EIJ43836.1"/>
    </source>
</evidence>
<dbReference type="GO" id="GO:0055085">
    <property type="term" value="P:transmembrane transport"/>
    <property type="evidence" value="ECO:0007669"/>
    <property type="project" value="InterPro"/>
</dbReference>
<dbReference type="GO" id="GO:0030288">
    <property type="term" value="C:outer membrane-bounded periplasmic space"/>
    <property type="evidence" value="ECO:0007669"/>
    <property type="project" value="InterPro"/>
</dbReference>
<organism evidence="5 6">
    <name type="scientific">Beggiatoa alba B18LD</name>
    <dbReference type="NCBI Taxonomy" id="395493"/>
    <lineage>
        <taxon>Bacteria</taxon>
        <taxon>Pseudomonadati</taxon>
        <taxon>Pseudomonadota</taxon>
        <taxon>Gammaproteobacteria</taxon>
        <taxon>Thiotrichales</taxon>
        <taxon>Thiotrichaceae</taxon>
        <taxon>Beggiatoa</taxon>
    </lineage>
</organism>
<keyword evidence="5" id="KW-0675">Receptor</keyword>
<dbReference type="PANTHER" id="PTHR33376:SF7">
    <property type="entry name" value="C4-DICARBOXYLATE-BINDING PROTEIN DCTB"/>
    <property type="match status" value="1"/>
</dbReference>
<dbReference type="CDD" id="cd13674">
    <property type="entry name" value="PBP2_TRAP_SBP_like_1"/>
    <property type="match status" value="1"/>
</dbReference>
<evidence type="ECO:0000256" key="4">
    <source>
        <dbReference type="SAM" id="SignalP"/>
    </source>
</evidence>
<dbReference type="eggNOG" id="COG1638">
    <property type="taxonomic scope" value="Bacteria"/>
</dbReference>
<evidence type="ECO:0000256" key="2">
    <source>
        <dbReference type="ARBA" id="ARBA00022448"/>
    </source>
</evidence>
<dbReference type="InterPro" id="IPR004682">
    <property type="entry name" value="TRAP_DctP"/>
</dbReference>
<dbReference type="Gene3D" id="3.40.190.170">
    <property type="entry name" value="Bacterial extracellular solute-binding protein, family 7"/>
    <property type="match status" value="1"/>
</dbReference>
<keyword evidence="3 4" id="KW-0732">Signal</keyword>
<name>I3CJP3_9GAMM</name>
<protein>
    <submittedName>
        <fullName evidence="5">Tripartite ATP-independent periplasmic transporter solute receptor, DctP family</fullName>
    </submittedName>
</protein>
<dbReference type="Pfam" id="PF03480">
    <property type="entry name" value="DctP"/>
    <property type="match status" value="1"/>
</dbReference>
<comment type="similarity">
    <text evidence="1">Belongs to the bacterial solute-binding protein 7 family.</text>
</comment>
<evidence type="ECO:0000313" key="6">
    <source>
        <dbReference type="Proteomes" id="UP000005744"/>
    </source>
</evidence>
<proteinExistence type="inferred from homology"/>
<dbReference type="NCBIfam" id="NF037995">
    <property type="entry name" value="TRAP_S1"/>
    <property type="match status" value="1"/>
</dbReference>
<dbReference type="STRING" id="395493.BegalDRAFT_3009"/>
<evidence type="ECO:0000256" key="3">
    <source>
        <dbReference type="ARBA" id="ARBA00022729"/>
    </source>
</evidence>
<sequence length="329" mass="37068">MRIFIHSLILFCCTLLLSNVQAEPIKIKFSHVVAETTPKGIGANLFKKLVEERLAGKVVVEIYPNSQLYGDEKEMEALLLGDVQILAPSLAKFGKYTDKIQLFDLPFLFDDLAAVDRFQASEKGLELLHAVEKKGYYGLAFWHNGMKQFSANKPLRVPADAKGLKFRIQQSKVLEAQFKALGASPEKLAFAEVYNALATGIVDGAENPWANIYSKKFHEVQKYFSETNHGVLDYMVVTNTAFWKKLPDDVRTELEKILAEVTIEVNKIAFEQEMTDRQKVIDSGKTQVIQLTPEELAQWRTAMLPVWKQFEDAIGKDLIDAALAANKKP</sequence>
<evidence type="ECO:0000256" key="1">
    <source>
        <dbReference type="ARBA" id="ARBA00009023"/>
    </source>
</evidence>
<feature type="signal peptide" evidence="4">
    <location>
        <begin position="1"/>
        <end position="22"/>
    </location>
</feature>
<accession>I3CJP3</accession>
<keyword evidence="2" id="KW-0813">Transport</keyword>
<keyword evidence="6" id="KW-1185">Reference proteome</keyword>
<dbReference type="RefSeq" id="WP_002691367.1">
    <property type="nucleotide sequence ID" value="NZ_JH600070.1"/>
</dbReference>
<dbReference type="OrthoDB" id="5670809at2"/>
<dbReference type="NCBIfam" id="TIGR00787">
    <property type="entry name" value="dctP"/>
    <property type="match status" value="1"/>
</dbReference>
<gene>
    <name evidence="5" type="ORF">BegalDRAFT_3009</name>
</gene>
<dbReference type="InterPro" id="IPR018389">
    <property type="entry name" value="DctP_fam"/>
</dbReference>
<feature type="chain" id="PRO_5003669020" evidence="4">
    <location>
        <begin position="23"/>
        <end position="329"/>
    </location>
</feature>
<dbReference type="PIRSF" id="PIRSF006470">
    <property type="entry name" value="DctB"/>
    <property type="match status" value="1"/>
</dbReference>
<dbReference type="EMBL" id="JH600070">
    <property type="protein sequence ID" value="EIJ43836.1"/>
    <property type="molecule type" value="Genomic_DNA"/>
</dbReference>
<dbReference type="HOGENOM" id="CLU_036176_1_3_6"/>
<dbReference type="GO" id="GO:0015740">
    <property type="term" value="P:C4-dicarboxylate transport"/>
    <property type="evidence" value="ECO:0007669"/>
    <property type="project" value="TreeGrafter"/>
</dbReference>
<dbReference type="AlphaFoldDB" id="I3CJP3"/>